<evidence type="ECO:0000256" key="3">
    <source>
        <dbReference type="ARBA" id="ARBA00022703"/>
    </source>
</evidence>
<dbReference type="InterPro" id="IPR033139">
    <property type="entry name" value="Caspase_cys_AS"/>
</dbReference>
<dbReference type="PROSITE" id="PS01122">
    <property type="entry name" value="CASPASE_CYS"/>
    <property type="match status" value="1"/>
</dbReference>
<dbReference type="GO" id="GO:0006915">
    <property type="term" value="P:apoptotic process"/>
    <property type="evidence" value="ECO:0007669"/>
    <property type="project" value="UniProtKB-KW"/>
</dbReference>
<feature type="domain" description="Caspase family p10" evidence="6">
    <location>
        <begin position="154"/>
        <end position="247"/>
    </location>
</feature>
<evidence type="ECO:0000259" key="6">
    <source>
        <dbReference type="PROSITE" id="PS50207"/>
    </source>
</evidence>
<dbReference type="PRINTS" id="PR00376">
    <property type="entry name" value="IL1BCENZYME"/>
</dbReference>
<dbReference type="AlphaFoldDB" id="A0A9X0A1Y9"/>
<dbReference type="EMBL" id="MU825403">
    <property type="protein sequence ID" value="KAJ7391986.1"/>
    <property type="molecule type" value="Genomic_DNA"/>
</dbReference>
<comment type="similarity">
    <text evidence="1 5">Belongs to the peptidase C14A family.</text>
</comment>
<proteinExistence type="inferred from homology"/>
<keyword evidence="3" id="KW-0053">Apoptosis</keyword>
<dbReference type="InterPro" id="IPR011600">
    <property type="entry name" value="Pept_C14_caspase"/>
</dbReference>
<dbReference type="GO" id="GO:0006508">
    <property type="term" value="P:proteolysis"/>
    <property type="evidence" value="ECO:0007669"/>
    <property type="project" value="UniProtKB-KW"/>
</dbReference>
<evidence type="ECO:0000313" key="9">
    <source>
        <dbReference type="Proteomes" id="UP001163046"/>
    </source>
</evidence>
<protein>
    <submittedName>
        <fullName evidence="8">Caspase-7</fullName>
    </submittedName>
</protein>
<dbReference type="PANTHER" id="PTHR47901">
    <property type="entry name" value="CASPASE RECRUITMENT DOMAIN-CONTAINING PROTEIN 18"/>
    <property type="match status" value="1"/>
</dbReference>
<dbReference type="Pfam" id="PF00656">
    <property type="entry name" value="Peptidase_C14"/>
    <property type="match status" value="1"/>
</dbReference>
<dbReference type="PANTHER" id="PTHR47901:SF8">
    <property type="entry name" value="CASPASE-3"/>
    <property type="match status" value="1"/>
</dbReference>
<keyword evidence="4" id="KW-0378">Hydrolase</keyword>
<comment type="caution">
    <text evidence="8">The sequence shown here is derived from an EMBL/GenBank/DDBJ whole genome shotgun (WGS) entry which is preliminary data.</text>
</comment>
<feature type="domain" description="Caspase family p20" evidence="7">
    <location>
        <begin position="5"/>
        <end position="129"/>
    </location>
</feature>
<evidence type="ECO:0000313" key="8">
    <source>
        <dbReference type="EMBL" id="KAJ7391986.1"/>
    </source>
</evidence>
<gene>
    <name evidence="8" type="primary">CASP7_2</name>
    <name evidence="8" type="ORF">OS493_014915</name>
</gene>
<name>A0A9X0A1Y9_9CNID</name>
<reference evidence="8" key="1">
    <citation type="submission" date="2023-01" db="EMBL/GenBank/DDBJ databases">
        <title>Genome assembly of the deep-sea coral Lophelia pertusa.</title>
        <authorList>
            <person name="Herrera S."/>
            <person name="Cordes E."/>
        </authorList>
    </citation>
    <scope>NUCLEOTIDE SEQUENCE</scope>
    <source>
        <strain evidence="8">USNM1676648</strain>
        <tissue evidence="8">Polyp</tissue>
    </source>
</reference>
<dbReference type="CDD" id="cd00032">
    <property type="entry name" value="CASc"/>
    <property type="match status" value="1"/>
</dbReference>
<dbReference type="InterPro" id="IPR002138">
    <property type="entry name" value="Pept_C14_p10"/>
</dbReference>
<dbReference type="SUPFAM" id="SSF52129">
    <property type="entry name" value="Caspase-like"/>
    <property type="match status" value="1"/>
</dbReference>
<keyword evidence="9" id="KW-1185">Reference proteome</keyword>
<dbReference type="PROSITE" id="PS50208">
    <property type="entry name" value="CASPASE_P20"/>
    <property type="match status" value="1"/>
</dbReference>
<dbReference type="Proteomes" id="UP001163046">
    <property type="component" value="Unassembled WGS sequence"/>
</dbReference>
<dbReference type="PROSITE" id="PS50207">
    <property type="entry name" value="CASPASE_P10"/>
    <property type="match status" value="1"/>
</dbReference>
<dbReference type="GO" id="GO:0004197">
    <property type="term" value="F:cysteine-type endopeptidase activity"/>
    <property type="evidence" value="ECO:0007669"/>
    <property type="project" value="InterPro"/>
</dbReference>
<dbReference type="InterPro" id="IPR015917">
    <property type="entry name" value="Pept_C14A"/>
</dbReference>
<dbReference type="OrthoDB" id="6116485at2759"/>
<dbReference type="InterPro" id="IPR002398">
    <property type="entry name" value="Pept_C14"/>
</dbReference>
<dbReference type="SMART" id="SM00115">
    <property type="entry name" value="CASc"/>
    <property type="match status" value="1"/>
</dbReference>
<organism evidence="8 9">
    <name type="scientific">Desmophyllum pertusum</name>
    <dbReference type="NCBI Taxonomy" id="174260"/>
    <lineage>
        <taxon>Eukaryota</taxon>
        <taxon>Metazoa</taxon>
        <taxon>Cnidaria</taxon>
        <taxon>Anthozoa</taxon>
        <taxon>Hexacorallia</taxon>
        <taxon>Scleractinia</taxon>
        <taxon>Caryophylliina</taxon>
        <taxon>Caryophylliidae</taxon>
        <taxon>Desmophyllum</taxon>
    </lineage>
</organism>
<evidence type="ECO:0000256" key="5">
    <source>
        <dbReference type="RuleBase" id="RU003971"/>
    </source>
</evidence>
<sequence>MSSNPRGKCIIINNSDFGNEAYNRHGAEFDEEKLVNLFKELFFDVDVRPNLSANAIRGVAIEVAARDHSAFDAFVFIIMSHGNDRDIIYGVDARYVQTEELMSEFKANKCPTLQNKPKLFIVQACRGSSQDLVAPANHKIDLVSRGNSTDSTLARGTCPQEADFLLAYGAAPGYTSYRNPGSGSLFIQVLVDVIRTHHRDSHLSELLQEVTSQLAEREIPQGGPNHEIHALQVPAHSSSTLRKKLYL</sequence>
<dbReference type="InterPro" id="IPR029030">
    <property type="entry name" value="Caspase-like_dom_sf"/>
</dbReference>
<dbReference type="Gene3D" id="3.40.50.1460">
    <property type="match status" value="1"/>
</dbReference>
<evidence type="ECO:0000256" key="1">
    <source>
        <dbReference type="ARBA" id="ARBA00010134"/>
    </source>
</evidence>
<dbReference type="InterPro" id="IPR001309">
    <property type="entry name" value="Pept_C14_p20"/>
</dbReference>
<evidence type="ECO:0000256" key="4">
    <source>
        <dbReference type="ARBA" id="ARBA00022801"/>
    </source>
</evidence>
<evidence type="ECO:0000256" key="2">
    <source>
        <dbReference type="ARBA" id="ARBA00022670"/>
    </source>
</evidence>
<keyword evidence="2" id="KW-0645">Protease</keyword>
<accession>A0A9X0A1Y9</accession>
<evidence type="ECO:0000259" key="7">
    <source>
        <dbReference type="PROSITE" id="PS50208"/>
    </source>
</evidence>